<proteinExistence type="inferred from homology"/>
<dbReference type="Pfam" id="PF00528">
    <property type="entry name" value="BPD_transp_1"/>
    <property type="match status" value="1"/>
</dbReference>
<dbReference type="PROSITE" id="PS50928">
    <property type="entry name" value="ABC_TM1"/>
    <property type="match status" value="1"/>
</dbReference>
<feature type="domain" description="ABC transmembrane type-1" evidence="9">
    <location>
        <begin position="57"/>
        <end position="264"/>
    </location>
</feature>
<keyword evidence="6 8" id="KW-1133">Transmembrane helix</keyword>
<evidence type="ECO:0000313" key="10">
    <source>
        <dbReference type="EMBL" id="SCY00379.1"/>
    </source>
</evidence>
<dbReference type="RefSeq" id="WP_091539849.1">
    <property type="nucleotide sequence ID" value="NZ_FMUS01000003.1"/>
</dbReference>
<feature type="transmembrane region" description="Helical" evidence="8">
    <location>
        <begin position="92"/>
        <end position="115"/>
    </location>
</feature>
<evidence type="ECO:0000256" key="2">
    <source>
        <dbReference type="ARBA" id="ARBA00007069"/>
    </source>
</evidence>
<keyword evidence="5 8" id="KW-0812">Transmembrane</keyword>
<feature type="transmembrane region" description="Helical" evidence="8">
    <location>
        <begin position="186"/>
        <end position="214"/>
    </location>
</feature>
<reference evidence="10 11" key="1">
    <citation type="submission" date="2016-10" db="EMBL/GenBank/DDBJ databases">
        <authorList>
            <person name="de Groot N.N."/>
        </authorList>
    </citation>
    <scope>NUCLEOTIDE SEQUENCE [LARGE SCALE GENOMIC DNA]</scope>
    <source>
        <strain evidence="10 11">DSM 18978</strain>
    </source>
</reference>
<evidence type="ECO:0000256" key="6">
    <source>
        <dbReference type="ARBA" id="ARBA00022989"/>
    </source>
</evidence>
<dbReference type="SUPFAM" id="SSF161098">
    <property type="entry name" value="MetI-like"/>
    <property type="match status" value="1"/>
</dbReference>
<evidence type="ECO:0000256" key="8">
    <source>
        <dbReference type="RuleBase" id="RU363032"/>
    </source>
</evidence>
<protein>
    <submittedName>
        <fullName evidence="10">Putative spermidine/putrescine transport system permease protein</fullName>
    </submittedName>
</protein>
<dbReference type="PANTHER" id="PTHR42929">
    <property type="entry name" value="INNER MEMBRANE ABC TRANSPORTER PERMEASE PROTEIN YDCU-RELATED-RELATED"/>
    <property type="match status" value="1"/>
</dbReference>
<dbReference type="InterPro" id="IPR000515">
    <property type="entry name" value="MetI-like"/>
</dbReference>
<comment type="subcellular location">
    <subcellularLocation>
        <location evidence="1 8">Cell membrane</location>
        <topology evidence="1 8">Multi-pass membrane protein</topology>
    </subcellularLocation>
</comment>
<accession>A0A1G5CD27</accession>
<evidence type="ECO:0000256" key="7">
    <source>
        <dbReference type="ARBA" id="ARBA00023136"/>
    </source>
</evidence>
<evidence type="ECO:0000256" key="4">
    <source>
        <dbReference type="ARBA" id="ARBA00022475"/>
    </source>
</evidence>
<evidence type="ECO:0000256" key="1">
    <source>
        <dbReference type="ARBA" id="ARBA00004651"/>
    </source>
</evidence>
<feature type="transmembrane region" description="Helical" evidence="8">
    <location>
        <begin position="7"/>
        <end position="30"/>
    </location>
</feature>
<dbReference type="STRING" id="1120976.SAMN03080606_00626"/>
<gene>
    <name evidence="10" type="ORF">SAMN03080606_00626</name>
</gene>
<comment type="similarity">
    <text evidence="2">Belongs to the binding-protein-dependent transport system permease family. CysTW subfamily.</text>
</comment>
<dbReference type="EMBL" id="FMUS01000003">
    <property type="protein sequence ID" value="SCY00379.1"/>
    <property type="molecule type" value="Genomic_DNA"/>
</dbReference>
<dbReference type="GO" id="GO:0055085">
    <property type="term" value="P:transmembrane transport"/>
    <property type="evidence" value="ECO:0007669"/>
    <property type="project" value="InterPro"/>
</dbReference>
<dbReference type="PANTHER" id="PTHR42929:SF1">
    <property type="entry name" value="INNER MEMBRANE ABC TRANSPORTER PERMEASE PROTEIN YDCU-RELATED"/>
    <property type="match status" value="1"/>
</dbReference>
<evidence type="ECO:0000256" key="3">
    <source>
        <dbReference type="ARBA" id="ARBA00022448"/>
    </source>
</evidence>
<dbReference type="AlphaFoldDB" id="A0A1G5CD27"/>
<dbReference type="GO" id="GO:0005886">
    <property type="term" value="C:plasma membrane"/>
    <property type="evidence" value="ECO:0007669"/>
    <property type="project" value="UniProtKB-SubCell"/>
</dbReference>
<dbReference type="InterPro" id="IPR035906">
    <property type="entry name" value="MetI-like_sf"/>
</dbReference>
<dbReference type="Proteomes" id="UP000198636">
    <property type="component" value="Unassembled WGS sequence"/>
</dbReference>
<feature type="transmembrane region" description="Helical" evidence="8">
    <location>
        <begin position="61"/>
        <end position="80"/>
    </location>
</feature>
<evidence type="ECO:0000313" key="11">
    <source>
        <dbReference type="Proteomes" id="UP000198636"/>
    </source>
</evidence>
<evidence type="ECO:0000259" key="9">
    <source>
        <dbReference type="PROSITE" id="PS50928"/>
    </source>
</evidence>
<dbReference type="Gene3D" id="1.10.3720.10">
    <property type="entry name" value="MetI-like"/>
    <property type="match status" value="1"/>
</dbReference>
<evidence type="ECO:0000256" key="5">
    <source>
        <dbReference type="ARBA" id="ARBA00022692"/>
    </source>
</evidence>
<keyword evidence="7 8" id="KW-0472">Membrane</keyword>
<dbReference type="CDD" id="cd06261">
    <property type="entry name" value="TM_PBP2"/>
    <property type="match status" value="1"/>
</dbReference>
<keyword evidence="4" id="KW-1003">Cell membrane</keyword>
<name>A0A1G5CD27_9FIRM</name>
<organism evidence="10 11">
    <name type="scientific">Alkaliphilus peptidifermentans DSM 18978</name>
    <dbReference type="NCBI Taxonomy" id="1120976"/>
    <lineage>
        <taxon>Bacteria</taxon>
        <taxon>Bacillati</taxon>
        <taxon>Bacillota</taxon>
        <taxon>Clostridia</taxon>
        <taxon>Peptostreptococcales</taxon>
        <taxon>Natronincolaceae</taxon>
        <taxon>Alkaliphilus</taxon>
    </lineage>
</organism>
<feature type="transmembrane region" description="Helical" evidence="8">
    <location>
        <begin position="144"/>
        <end position="165"/>
    </location>
</feature>
<sequence length="275" mass="30013">MKKKWAYLLMAPGLIVIVAFLIIPILSSILPTFHDGDSLTFSSYTDFFKDSYYNQIFMRTLRISIITVVICAILGVPTAYFVSKSNKKIRGILIACTIFPLLTNSVIRSFAWITILGRNGVLNNALLTLNLIAEPKRLLYTEGAIIVGSVYLFLPLMIVSLVGVMENIEGELFEAAESLGASKIKAFFKVILPLSVPGLIVGCVLVFTGAASAYTTPQLLGGNRKMVLSTLIYQQTMTLGDWYGASVVATIMIVTSILVMGTINRLAAKLNERGV</sequence>
<feature type="transmembrane region" description="Helical" evidence="8">
    <location>
        <begin position="242"/>
        <end position="263"/>
    </location>
</feature>
<keyword evidence="3 8" id="KW-0813">Transport</keyword>
<keyword evidence="11" id="KW-1185">Reference proteome</keyword>
<dbReference type="OrthoDB" id="9807047at2"/>